<evidence type="ECO:0000313" key="8">
    <source>
        <dbReference type="EMBL" id="MBJ7600185.1"/>
    </source>
</evidence>
<keyword evidence="3 6" id="KW-0812">Transmembrane</keyword>
<accession>A0A934N4E5</accession>
<gene>
    <name evidence="8" type="ORF">JF922_19195</name>
</gene>
<dbReference type="InterPro" id="IPR027379">
    <property type="entry name" value="CLS_N"/>
</dbReference>
<keyword evidence="9" id="KW-1185">Reference proteome</keyword>
<dbReference type="RefSeq" id="WP_338203917.1">
    <property type="nucleotide sequence ID" value="NZ_JAEKNR010000189.1"/>
</dbReference>
<protein>
    <submittedName>
        <fullName evidence="8">PLDc N-terminal domain-containing protein</fullName>
    </submittedName>
</protein>
<dbReference type="Pfam" id="PF13396">
    <property type="entry name" value="PLDc_N"/>
    <property type="match status" value="1"/>
</dbReference>
<evidence type="ECO:0000259" key="7">
    <source>
        <dbReference type="Pfam" id="PF13396"/>
    </source>
</evidence>
<evidence type="ECO:0000256" key="3">
    <source>
        <dbReference type="ARBA" id="ARBA00022692"/>
    </source>
</evidence>
<dbReference type="EMBL" id="JAEKNR010000189">
    <property type="protein sequence ID" value="MBJ7600185.1"/>
    <property type="molecule type" value="Genomic_DNA"/>
</dbReference>
<evidence type="ECO:0000256" key="5">
    <source>
        <dbReference type="ARBA" id="ARBA00023136"/>
    </source>
</evidence>
<comment type="caution">
    <text evidence="8">The sequence shown here is derived from an EMBL/GenBank/DDBJ whole genome shotgun (WGS) entry which is preliminary data.</text>
</comment>
<evidence type="ECO:0000256" key="4">
    <source>
        <dbReference type="ARBA" id="ARBA00022989"/>
    </source>
</evidence>
<keyword evidence="2" id="KW-1003">Cell membrane</keyword>
<feature type="transmembrane region" description="Helical" evidence="6">
    <location>
        <begin position="37"/>
        <end position="56"/>
    </location>
</feature>
<evidence type="ECO:0000256" key="6">
    <source>
        <dbReference type="SAM" id="Phobius"/>
    </source>
</evidence>
<feature type="domain" description="Cardiolipin synthase N-terminal" evidence="7">
    <location>
        <begin position="17"/>
        <end position="57"/>
    </location>
</feature>
<evidence type="ECO:0000256" key="2">
    <source>
        <dbReference type="ARBA" id="ARBA00022475"/>
    </source>
</evidence>
<sequence length="62" mass="6812">MKLLLEILLAILLHPVAFVLCLVNILGRSDLSGLKKAVWILVTLVWGVGPILYVLVGEGTMW</sequence>
<evidence type="ECO:0000313" key="9">
    <source>
        <dbReference type="Proteomes" id="UP000612893"/>
    </source>
</evidence>
<evidence type="ECO:0000256" key="1">
    <source>
        <dbReference type="ARBA" id="ARBA00004651"/>
    </source>
</evidence>
<reference evidence="8" key="1">
    <citation type="submission" date="2020-10" db="EMBL/GenBank/DDBJ databases">
        <title>Ca. Dormibacterota MAGs.</title>
        <authorList>
            <person name="Montgomery K."/>
        </authorList>
    </citation>
    <scope>NUCLEOTIDE SEQUENCE [LARGE SCALE GENOMIC DNA]</scope>
    <source>
        <strain evidence="8">SC8812_S17_10</strain>
    </source>
</reference>
<dbReference type="Proteomes" id="UP000612893">
    <property type="component" value="Unassembled WGS sequence"/>
</dbReference>
<keyword evidence="4 6" id="KW-1133">Transmembrane helix</keyword>
<comment type="subcellular location">
    <subcellularLocation>
        <location evidence="1">Cell membrane</location>
        <topology evidence="1">Multi-pass membrane protein</topology>
    </subcellularLocation>
</comment>
<name>A0A934N4E5_9BACT</name>
<dbReference type="GO" id="GO:0005886">
    <property type="term" value="C:plasma membrane"/>
    <property type="evidence" value="ECO:0007669"/>
    <property type="project" value="UniProtKB-SubCell"/>
</dbReference>
<proteinExistence type="predicted"/>
<organism evidence="8 9">
    <name type="scientific">Candidatus Nephthysia bennettiae</name>
    <dbReference type="NCBI Taxonomy" id="3127016"/>
    <lineage>
        <taxon>Bacteria</taxon>
        <taxon>Bacillati</taxon>
        <taxon>Candidatus Dormiibacterota</taxon>
        <taxon>Candidatus Dormibacteria</taxon>
        <taxon>Candidatus Dormibacterales</taxon>
        <taxon>Candidatus Dormibacteraceae</taxon>
        <taxon>Candidatus Nephthysia</taxon>
    </lineage>
</organism>
<keyword evidence="5 6" id="KW-0472">Membrane</keyword>
<dbReference type="AlphaFoldDB" id="A0A934N4E5"/>